<dbReference type="GeneID" id="34460704"/>
<dbReference type="VEuPathDB" id="FungiDB:ASPGLDRAFT_345229"/>
<dbReference type="RefSeq" id="XP_022400510.1">
    <property type="nucleotide sequence ID" value="XM_022544443.1"/>
</dbReference>
<proteinExistence type="predicted"/>
<sequence length="109" mass="12296">MCGVCFDCPTLTLHYKQTSQIHEAAQSPLQILHKFSITNPFSVPATARWPLKMTMCLWSLPSKKPCHHHQPAPPMRQKMGPCWSCPLFKVSTPQKMSHCTLAASTLHLQ</sequence>
<keyword evidence="2" id="KW-1185">Reference proteome</keyword>
<reference evidence="2" key="1">
    <citation type="journal article" date="2017" name="Genome Biol.">
        <title>Comparative genomics reveals high biological diversity and specific adaptations in the industrially and medically important fungal genus Aspergillus.</title>
        <authorList>
            <person name="de Vries R.P."/>
            <person name="Riley R."/>
            <person name="Wiebenga A."/>
            <person name="Aguilar-Osorio G."/>
            <person name="Amillis S."/>
            <person name="Uchima C.A."/>
            <person name="Anderluh G."/>
            <person name="Asadollahi M."/>
            <person name="Askin M."/>
            <person name="Barry K."/>
            <person name="Battaglia E."/>
            <person name="Bayram O."/>
            <person name="Benocci T."/>
            <person name="Braus-Stromeyer S.A."/>
            <person name="Caldana C."/>
            <person name="Canovas D."/>
            <person name="Cerqueira G.C."/>
            <person name="Chen F."/>
            <person name="Chen W."/>
            <person name="Choi C."/>
            <person name="Clum A."/>
            <person name="Dos Santos R.A."/>
            <person name="Damasio A.R."/>
            <person name="Diallinas G."/>
            <person name="Emri T."/>
            <person name="Fekete E."/>
            <person name="Flipphi M."/>
            <person name="Freyberg S."/>
            <person name="Gallo A."/>
            <person name="Gournas C."/>
            <person name="Habgood R."/>
            <person name="Hainaut M."/>
            <person name="Harispe M.L."/>
            <person name="Henrissat B."/>
            <person name="Hilden K.S."/>
            <person name="Hope R."/>
            <person name="Hossain A."/>
            <person name="Karabika E."/>
            <person name="Karaffa L."/>
            <person name="Karanyi Z."/>
            <person name="Krasevec N."/>
            <person name="Kuo A."/>
            <person name="Kusch H."/>
            <person name="LaButti K."/>
            <person name="Lagendijk E.L."/>
            <person name="Lapidus A."/>
            <person name="Levasseur A."/>
            <person name="Lindquist E."/>
            <person name="Lipzen A."/>
            <person name="Logrieco A.F."/>
            <person name="MacCabe A."/>
            <person name="Maekelae M.R."/>
            <person name="Malavazi I."/>
            <person name="Melin P."/>
            <person name="Meyer V."/>
            <person name="Mielnichuk N."/>
            <person name="Miskei M."/>
            <person name="Molnar A.P."/>
            <person name="Mule G."/>
            <person name="Ngan C.Y."/>
            <person name="Orejas M."/>
            <person name="Orosz E."/>
            <person name="Ouedraogo J.P."/>
            <person name="Overkamp K.M."/>
            <person name="Park H.-S."/>
            <person name="Perrone G."/>
            <person name="Piumi F."/>
            <person name="Punt P.J."/>
            <person name="Ram A.F."/>
            <person name="Ramon A."/>
            <person name="Rauscher S."/>
            <person name="Record E."/>
            <person name="Riano-Pachon D.M."/>
            <person name="Robert V."/>
            <person name="Roehrig J."/>
            <person name="Ruller R."/>
            <person name="Salamov A."/>
            <person name="Salih N.S."/>
            <person name="Samson R.A."/>
            <person name="Sandor E."/>
            <person name="Sanguinetti M."/>
            <person name="Schuetze T."/>
            <person name="Sepcic K."/>
            <person name="Shelest E."/>
            <person name="Sherlock G."/>
            <person name="Sophianopoulou V."/>
            <person name="Squina F.M."/>
            <person name="Sun H."/>
            <person name="Susca A."/>
            <person name="Todd R.B."/>
            <person name="Tsang A."/>
            <person name="Unkles S.E."/>
            <person name="van de Wiele N."/>
            <person name="van Rossen-Uffink D."/>
            <person name="Oliveira J.V."/>
            <person name="Vesth T.C."/>
            <person name="Visser J."/>
            <person name="Yu J.-H."/>
            <person name="Zhou M."/>
            <person name="Andersen M.R."/>
            <person name="Archer D.B."/>
            <person name="Baker S.E."/>
            <person name="Benoit I."/>
            <person name="Brakhage A.A."/>
            <person name="Braus G.H."/>
            <person name="Fischer R."/>
            <person name="Frisvad J.C."/>
            <person name="Goldman G.H."/>
            <person name="Houbraken J."/>
            <person name="Oakley B."/>
            <person name="Pocsi I."/>
            <person name="Scazzocchio C."/>
            <person name="Seiboth B."/>
            <person name="vanKuyk P.A."/>
            <person name="Wortman J."/>
            <person name="Dyer P.S."/>
            <person name="Grigoriev I.V."/>
        </authorList>
    </citation>
    <scope>NUCLEOTIDE SEQUENCE [LARGE SCALE GENOMIC DNA]</scope>
    <source>
        <strain evidence="2">CBS 516.65</strain>
    </source>
</reference>
<protein>
    <submittedName>
        <fullName evidence="1">Uncharacterized protein</fullName>
    </submittedName>
</protein>
<dbReference type="Proteomes" id="UP000184300">
    <property type="component" value="Unassembled WGS sequence"/>
</dbReference>
<accession>A0A1L9VIV3</accession>
<organism evidence="1 2">
    <name type="scientific">Aspergillus glaucus CBS 516.65</name>
    <dbReference type="NCBI Taxonomy" id="1160497"/>
    <lineage>
        <taxon>Eukaryota</taxon>
        <taxon>Fungi</taxon>
        <taxon>Dikarya</taxon>
        <taxon>Ascomycota</taxon>
        <taxon>Pezizomycotina</taxon>
        <taxon>Eurotiomycetes</taxon>
        <taxon>Eurotiomycetidae</taxon>
        <taxon>Eurotiales</taxon>
        <taxon>Aspergillaceae</taxon>
        <taxon>Aspergillus</taxon>
        <taxon>Aspergillus subgen. Aspergillus</taxon>
    </lineage>
</organism>
<dbReference type="EMBL" id="KV878898">
    <property type="protein sequence ID" value="OJJ83812.1"/>
    <property type="molecule type" value="Genomic_DNA"/>
</dbReference>
<gene>
    <name evidence="1" type="ORF">ASPGLDRAFT_345229</name>
</gene>
<evidence type="ECO:0000313" key="2">
    <source>
        <dbReference type="Proteomes" id="UP000184300"/>
    </source>
</evidence>
<evidence type="ECO:0000313" key="1">
    <source>
        <dbReference type="EMBL" id="OJJ83812.1"/>
    </source>
</evidence>
<name>A0A1L9VIV3_ASPGL</name>
<dbReference type="AlphaFoldDB" id="A0A1L9VIV3"/>